<gene>
    <name evidence="2" type="ORF">EJN92_20565</name>
</gene>
<dbReference type="InterPro" id="IPR010266">
    <property type="entry name" value="NnrS"/>
</dbReference>
<feature type="transmembrane region" description="Helical" evidence="1">
    <location>
        <begin position="294"/>
        <end position="315"/>
    </location>
</feature>
<reference evidence="2 3" key="1">
    <citation type="journal article" date="2011" name="Int. J. Syst. Evol. Microbiol.">
        <title>Description of Undibacterium oligocarboniphilum sp. nov., isolated from purified water, and Undibacterium pigrum strain CCUG 49012 as the type strain of Undibacterium parvum sp. nov., and emended descriptions of the genus Undibacterium and the species Undibacterium pigrum.</title>
        <authorList>
            <person name="Eder W."/>
            <person name="Wanner G."/>
            <person name="Ludwig W."/>
            <person name="Busse H.J."/>
            <person name="Ziemke-Kageler F."/>
            <person name="Lang E."/>
        </authorList>
    </citation>
    <scope>NUCLEOTIDE SEQUENCE [LARGE SCALE GENOMIC DNA]</scope>
    <source>
        <strain evidence="2 3">DSM 23061</strain>
    </source>
</reference>
<keyword evidence="3" id="KW-1185">Reference proteome</keyword>
<feature type="transmembrane region" description="Helical" evidence="1">
    <location>
        <begin position="81"/>
        <end position="103"/>
    </location>
</feature>
<evidence type="ECO:0000256" key="1">
    <source>
        <dbReference type="SAM" id="Phobius"/>
    </source>
</evidence>
<organism evidence="2 3">
    <name type="scientific">Undibacterium parvum</name>
    <dbReference type="NCBI Taxonomy" id="401471"/>
    <lineage>
        <taxon>Bacteria</taxon>
        <taxon>Pseudomonadati</taxon>
        <taxon>Pseudomonadota</taxon>
        <taxon>Betaproteobacteria</taxon>
        <taxon>Burkholderiales</taxon>
        <taxon>Oxalobacteraceae</taxon>
        <taxon>Undibacterium</taxon>
    </lineage>
</organism>
<feature type="transmembrane region" description="Helical" evidence="1">
    <location>
        <begin position="174"/>
        <end position="192"/>
    </location>
</feature>
<dbReference type="KEGG" id="upv:EJN92_20565"/>
<dbReference type="RefSeq" id="WP_126129541.1">
    <property type="nucleotide sequence ID" value="NZ_CP034464.1"/>
</dbReference>
<feature type="transmembrane region" description="Helical" evidence="1">
    <location>
        <begin position="262"/>
        <end position="282"/>
    </location>
</feature>
<accession>A0A3Q9BTZ6</accession>
<evidence type="ECO:0000313" key="3">
    <source>
        <dbReference type="Proteomes" id="UP000275663"/>
    </source>
</evidence>
<keyword evidence="1" id="KW-0812">Transmembrane</keyword>
<feature type="transmembrane region" description="Helical" evidence="1">
    <location>
        <begin position="12"/>
        <end position="29"/>
    </location>
</feature>
<feature type="transmembrane region" description="Helical" evidence="1">
    <location>
        <begin position="49"/>
        <end position="69"/>
    </location>
</feature>
<feature type="transmembrane region" description="Helical" evidence="1">
    <location>
        <begin position="354"/>
        <end position="377"/>
    </location>
</feature>
<keyword evidence="1" id="KW-1133">Transmembrane helix</keyword>
<keyword evidence="1" id="KW-0472">Membrane</keyword>
<feature type="transmembrane region" description="Helical" evidence="1">
    <location>
        <begin position="327"/>
        <end position="348"/>
    </location>
</feature>
<sequence length="386" mass="42465">MKRLALAPHRLYFFLGALAVLFLFAWWSFSLTVSNASLMQAANSIPLHAIVMPLGIFPLFILGFTFTAGPRWLAVNASDRYFLITGIAYFSGIVLVITGASLAPIMESIGFGMMLCAWLSATWRWAALLGESTITEKQHPTVLLGAMIGGALALSAALAWTLGWSEAWMVARQLTFFCFLLPIFLTVCHRMLPFFTGGVLKPYLVWRPFWLLWFWLSACTTVAVAGVFSWHLLEACAASAMALSFLYTSWRWGLQSSFQNRLLAMLHMSFAWLAVFFALHAATAFGYRLGSASMHALGLGFMATMLVAFVTRVSYGHSGRPLLAGNGIWAIYLCLHLAAMLRVLASILVSPMLITASAIVWLVLVACWVAIILPIYLKPRVDGQAG</sequence>
<dbReference type="Proteomes" id="UP000275663">
    <property type="component" value="Chromosome"/>
</dbReference>
<feature type="transmembrane region" description="Helical" evidence="1">
    <location>
        <begin position="109"/>
        <end position="130"/>
    </location>
</feature>
<name>A0A3Q9BTZ6_9BURK</name>
<feature type="transmembrane region" description="Helical" evidence="1">
    <location>
        <begin position="142"/>
        <end position="162"/>
    </location>
</feature>
<evidence type="ECO:0000313" key="2">
    <source>
        <dbReference type="EMBL" id="AZP14180.1"/>
    </source>
</evidence>
<feature type="transmembrane region" description="Helical" evidence="1">
    <location>
        <begin position="204"/>
        <end position="224"/>
    </location>
</feature>
<dbReference type="AlphaFoldDB" id="A0A3Q9BTZ6"/>
<dbReference type="OrthoDB" id="9770040at2"/>
<dbReference type="EMBL" id="CP034464">
    <property type="protein sequence ID" value="AZP14180.1"/>
    <property type="molecule type" value="Genomic_DNA"/>
</dbReference>
<protein>
    <submittedName>
        <fullName evidence="2">NnrS family protein</fullName>
    </submittedName>
</protein>
<proteinExistence type="predicted"/>
<dbReference type="Pfam" id="PF05940">
    <property type="entry name" value="NnrS"/>
    <property type="match status" value="1"/>
</dbReference>